<dbReference type="Pfam" id="PF22636">
    <property type="entry name" value="FlK"/>
    <property type="match status" value="1"/>
</dbReference>
<dbReference type="InterPro" id="IPR025540">
    <property type="entry name" value="FlK"/>
</dbReference>
<dbReference type="InterPro" id="IPR054485">
    <property type="entry name" value="FlK-like_dom"/>
</dbReference>
<keyword evidence="3" id="KW-1185">Reference proteome</keyword>
<evidence type="ECO:0000313" key="2">
    <source>
        <dbReference type="EMBL" id="GAA4223839.1"/>
    </source>
</evidence>
<proteinExistence type="predicted"/>
<dbReference type="SUPFAM" id="SSF54637">
    <property type="entry name" value="Thioesterase/thiol ester dehydrase-isomerase"/>
    <property type="match status" value="1"/>
</dbReference>
<dbReference type="RefSeq" id="WP_344887976.1">
    <property type="nucleotide sequence ID" value="NZ_BAABAS010000001.1"/>
</dbReference>
<reference evidence="3" key="1">
    <citation type="journal article" date="2019" name="Int. J. Syst. Evol. Microbiol.">
        <title>The Global Catalogue of Microorganisms (GCM) 10K type strain sequencing project: providing services to taxonomists for standard genome sequencing and annotation.</title>
        <authorList>
            <consortium name="The Broad Institute Genomics Platform"/>
            <consortium name="The Broad Institute Genome Sequencing Center for Infectious Disease"/>
            <person name="Wu L."/>
            <person name="Ma J."/>
        </authorList>
    </citation>
    <scope>NUCLEOTIDE SEQUENCE [LARGE SCALE GENOMIC DNA]</scope>
    <source>
        <strain evidence="3">JCM 17440</strain>
    </source>
</reference>
<dbReference type="PANTHER" id="PTHR36934:SF1">
    <property type="entry name" value="THIOESTERASE DOMAIN-CONTAINING PROTEIN"/>
    <property type="match status" value="1"/>
</dbReference>
<gene>
    <name evidence="2" type="ORF">GCM10022254_01950</name>
</gene>
<evidence type="ECO:0000313" key="3">
    <source>
        <dbReference type="Proteomes" id="UP001501710"/>
    </source>
</evidence>
<dbReference type="PIRSF" id="PIRSF014972">
    <property type="entry name" value="FlK"/>
    <property type="match status" value="1"/>
</dbReference>
<dbReference type="InterPro" id="IPR029069">
    <property type="entry name" value="HotDog_dom_sf"/>
</dbReference>
<evidence type="ECO:0000259" key="1">
    <source>
        <dbReference type="Pfam" id="PF22636"/>
    </source>
</evidence>
<name>A0ABP8BSE6_9ACTN</name>
<sequence length="130" mass="13366">MTVEPGVRATTSILVGDADTASSVGSGDVPVLATPRLLAVAEAATVEAVRKHLGEGRTSVGTRVELKHLAPSPVGARVTIEAELREVDGPRLVFAFSAVDDGGTIVGSGVVHRTIVDRARFLARLTASGQ</sequence>
<organism evidence="2 3">
    <name type="scientific">Actinomadura meridiana</name>
    <dbReference type="NCBI Taxonomy" id="559626"/>
    <lineage>
        <taxon>Bacteria</taxon>
        <taxon>Bacillati</taxon>
        <taxon>Actinomycetota</taxon>
        <taxon>Actinomycetes</taxon>
        <taxon>Streptosporangiales</taxon>
        <taxon>Thermomonosporaceae</taxon>
        <taxon>Actinomadura</taxon>
    </lineage>
</organism>
<dbReference type="Proteomes" id="UP001501710">
    <property type="component" value="Unassembled WGS sequence"/>
</dbReference>
<feature type="domain" description="Fluoroacetyl-CoA-specific thioesterase-like" evidence="1">
    <location>
        <begin position="15"/>
        <end position="118"/>
    </location>
</feature>
<dbReference type="EMBL" id="BAABAS010000001">
    <property type="protein sequence ID" value="GAA4223839.1"/>
    <property type="molecule type" value="Genomic_DNA"/>
</dbReference>
<dbReference type="Gene3D" id="3.10.129.10">
    <property type="entry name" value="Hotdog Thioesterase"/>
    <property type="match status" value="1"/>
</dbReference>
<protein>
    <submittedName>
        <fullName evidence="2">Thioesterase family protein</fullName>
    </submittedName>
</protein>
<comment type="caution">
    <text evidence="2">The sequence shown here is derived from an EMBL/GenBank/DDBJ whole genome shotgun (WGS) entry which is preliminary data.</text>
</comment>
<accession>A0ABP8BSE6</accession>
<dbReference type="PANTHER" id="PTHR36934">
    <property type="entry name" value="BLR0278 PROTEIN"/>
    <property type="match status" value="1"/>
</dbReference>